<evidence type="ECO:0000313" key="9">
    <source>
        <dbReference type="Proteomes" id="UP000255207"/>
    </source>
</evidence>
<dbReference type="PANTHER" id="PTHR23519">
    <property type="entry name" value="AUTOPHAGY-RELATED PROTEIN 22"/>
    <property type="match status" value="1"/>
</dbReference>
<accession>A0A370KXF2</accession>
<evidence type="ECO:0000256" key="6">
    <source>
        <dbReference type="SAM" id="Phobius"/>
    </source>
</evidence>
<dbReference type="InterPro" id="IPR050495">
    <property type="entry name" value="ATG22/LtaA_families"/>
</dbReference>
<dbReference type="OrthoDB" id="9768783at2"/>
<keyword evidence="5 6" id="KW-0472">Membrane</keyword>
<evidence type="ECO:0000256" key="4">
    <source>
        <dbReference type="ARBA" id="ARBA00022989"/>
    </source>
</evidence>
<dbReference type="Proteomes" id="UP000255207">
    <property type="component" value="Unassembled WGS sequence"/>
</dbReference>
<feature type="transmembrane region" description="Helical" evidence="6">
    <location>
        <begin position="289"/>
        <end position="311"/>
    </location>
</feature>
<sequence>MTGDHAARPGMAAPRLALAGWVLFDWAAQPFFSLVQTFGYAPYFVRVMVGDPVAGQAYWGYGTAVAALLIAVLSPTLGAIVDQMGRRKLWIGATGAIYALCCVLLWFCRPGEPGAIVMALAAVCVAAVAIEIAVMVNNAMLPGLVDRSHVGRLSGLGAALGNVGGVVATLLVLTLFVANPGTGKTLLGIAPILGLDGAHQEGARAIGPFSALWFGCFILPLLLFTPDARPIRTGTPTIRAGLSALRASLRELPRHPALLRFLIANMIYTDGLVALFAMGGIFASSILGWTAIQVGLFGMLVTTAGIAGALAGGSLVDRIGARAVVLLTLGLLMAALAGTLSLGPDHVGPWAVAPPRPDRVLFDSAAERVYLAIGTLIGLCSGALLASTRIVLIGLAPPDRLTQFFGLFALSGRVTAFLGPLSVAVATQLMASQRAGIAVLMVFFAVGMALLATVKTR</sequence>
<dbReference type="PROSITE" id="PS50850">
    <property type="entry name" value="MFS"/>
    <property type="match status" value="1"/>
</dbReference>
<feature type="transmembrane region" description="Helical" evidence="6">
    <location>
        <begin position="323"/>
        <end position="342"/>
    </location>
</feature>
<keyword evidence="3 6" id="KW-0812">Transmembrane</keyword>
<dbReference type="Pfam" id="PF11700">
    <property type="entry name" value="ATG22"/>
    <property type="match status" value="1"/>
</dbReference>
<evidence type="ECO:0000256" key="3">
    <source>
        <dbReference type="ARBA" id="ARBA00022692"/>
    </source>
</evidence>
<gene>
    <name evidence="8" type="ORF">DWE98_28535</name>
</gene>
<feature type="transmembrane region" description="Helical" evidence="6">
    <location>
        <begin position="156"/>
        <end position="178"/>
    </location>
</feature>
<feature type="transmembrane region" description="Helical" evidence="6">
    <location>
        <begin position="404"/>
        <end position="429"/>
    </location>
</feature>
<dbReference type="InterPro" id="IPR024671">
    <property type="entry name" value="Atg22-like"/>
</dbReference>
<evidence type="ECO:0000256" key="2">
    <source>
        <dbReference type="ARBA" id="ARBA00022448"/>
    </source>
</evidence>
<evidence type="ECO:0000256" key="5">
    <source>
        <dbReference type="ARBA" id="ARBA00023136"/>
    </source>
</evidence>
<dbReference type="GO" id="GO:0022857">
    <property type="term" value="F:transmembrane transporter activity"/>
    <property type="evidence" value="ECO:0007669"/>
    <property type="project" value="InterPro"/>
</dbReference>
<comment type="caution">
    <text evidence="8">The sequence shown here is derived from an EMBL/GenBank/DDBJ whole genome shotgun (WGS) entry which is preliminary data.</text>
</comment>
<keyword evidence="2" id="KW-0813">Transport</keyword>
<protein>
    <submittedName>
        <fullName evidence="8">MFS transporter</fullName>
    </submittedName>
</protein>
<proteinExistence type="predicted"/>
<feature type="transmembrane region" description="Helical" evidence="6">
    <location>
        <begin position="258"/>
        <end position="283"/>
    </location>
</feature>
<dbReference type="InterPro" id="IPR020846">
    <property type="entry name" value="MFS_dom"/>
</dbReference>
<feature type="transmembrane region" description="Helical" evidence="6">
    <location>
        <begin position="435"/>
        <end position="454"/>
    </location>
</feature>
<evidence type="ECO:0000256" key="1">
    <source>
        <dbReference type="ARBA" id="ARBA00004127"/>
    </source>
</evidence>
<dbReference type="PANTHER" id="PTHR23519:SF1">
    <property type="entry name" value="AUTOPHAGY-RELATED PROTEIN 22"/>
    <property type="match status" value="1"/>
</dbReference>
<feature type="transmembrane region" description="Helical" evidence="6">
    <location>
        <begin position="369"/>
        <end position="392"/>
    </location>
</feature>
<name>A0A370KXF2_9HYPH</name>
<reference evidence="9" key="1">
    <citation type="submission" date="2018-07" db="EMBL/GenBank/DDBJ databases">
        <authorList>
            <person name="Safronova V.I."/>
            <person name="Chirak E.R."/>
            <person name="Sazanova A.L."/>
        </authorList>
    </citation>
    <scope>NUCLEOTIDE SEQUENCE [LARGE SCALE GENOMIC DNA]</scope>
    <source>
        <strain evidence="9">RCAM04685</strain>
    </source>
</reference>
<dbReference type="InterPro" id="IPR036259">
    <property type="entry name" value="MFS_trans_sf"/>
</dbReference>
<feature type="transmembrane region" description="Helical" evidence="6">
    <location>
        <begin position="205"/>
        <end position="224"/>
    </location>
</feature>
<dbReference type="GO" id="GO:0012505">
    <property type="term" value="C:endomembrane system"/>
    <property type="evidence" value="ECO:0007669"/>
    <property type="project" value="UniProtKB-SubCell"/>
</dbReference>
<feature type="transmembrane region" description="Helical" evidence="6">
    <location>
        <begin position="89"/>
        <end position="107"/>
    </location>
</feature>
<feature type="transmembrane region" description="Helical" evidence="6">
    <location>
        <begin position="113"/>
        <end position="136"/>
    </location>
</feature>
<organism evidence="8 9">
    <name type="scientific">Bosea caraganae</name>
    <dbReference type="NCBI Taxonomy" id="2763117"/>
    <lineage>
        <taxon>Bacteria</taxon>
        <taxon>Pseudomonadati</taxon>
        <taxon>Pseudomonadota</taxon>
        <taxon>Alphaproteobacteria</taxon>
        <taxon>Hyphomicrobiales</taxon>
        <taxon>Boseaceae</taxon>
        <taxon>Bosea</taxon>
    </lineage>
</organism>
<comment type="subcellular location">
    <subcellularLocation>
        <location evidence="1">Endomembrane system</location>
        <topology evidence="1">Multi-pass membrane protein</topology>
    </subcellularLocation>
</comment>
<dbReference type="Gene3D" id="1.20.1250.20">
    <property type="entry name" value="MFS general substrate transporter like domains"/>
    <property type="match status" value="1"/>
</dbReference>
<dbReference type="AlphaFoldDB" id="A0A370KXF2"/>
<feature type="domain" description="Major facilitator superfamily (MFS) profile" evidence="7">
    <location>
        <begin position="257"/>
        <end position="457"/>
    </location>
</feature>
<evidence type="ECO:0000313" key="8">
    <source>
        <dbReference type="EMBL" id="RDJ19675.1"/>
    </source>
</evidence>
<keyword evidence="4 6" id="KW-1133">Transmembrane helix</keyword>
<keyword evidence="9" id="KW-1185">Reference proteome</keyword>
<dbReference type="EMBL" id="QQTP01000031">
    <property type="protein sequence ID" value="RDJ19675.1"/>
    <property type="molecule type" value="Genomic_DNA"/>
</dbReference>
<feature type="transmembrane region" description="Helical" evidence="6">
    <location>
        <begin position="57"/>
        <end position="77"/>
    </location>
</feature>
<evidence type="ECO:0000259" key="7">
    <source>
        <dbReference type="PROSITE" id="PS50850"/>
    </source>
</evidence>
<dbReference type="SUPFAM" id="SSF103473">
    <property type="entry name" value="MFS general substrate transporter"/>
    <property type="match status" value="1"/>
</dbReference>